<protein>
    <recommendedName>
        <fullName evidence="3">Outer membrane protein beta-barrel domain-containing protein</fullName>
    </recommendedName>
</protein>
<dbReference type="InterPro" id="IPR011250">
    <property type="entry name" value="OMP/PagP_B-barrel"/>
</dbReference>
<dbReference type="KEGG" id="est:DN752_03300"/>
<evidence type="ECO:0008006" key="3">
    <source>
        <dbReference type="Google" id="ProtNLM"/>
    </source>
</evidence>
<keyword evidence="2" id="KW-1185">Reference proteome</keyword>
<accession>A0A2Z4IEB1</accession>
<gene>
    <name evidence="1" type="ORF">DN752_03300</name>
</gene>
<dbReference type="AlphaFoldDB" id="A0A2Z4IEB1"/>
<dbReference type="SUPFAM" id="SSF56925">
    <property type="entry name" value="OMPA-like"/>
    <property type="match status" value="1"/>
</dbReference>
<sequence length="194" mass="20616">MAVAAQEKPKKGFISVGIGPSISLSSSQSYISNGQNTPPPQYFTPGTLGANVTLLEAGYVFPSKIGITLKWSGTAFIKTKETELSNGNIETLNAEKGVGSIAIGPMYSFALTPSLNLDIKARIGRMYLSKETSKSYSDGSNSSSSSKGIGLGGEFGVGIRKHFARKWSWMTGIDLQGARNGIQLNTSFGIGFRY</sequence>
<evidence type="ECO:0000313" key="1">
    <source>
        <dbReference type="EMBL" id="AWW29244.1"/>
    </source>
</evidence>
<organism evidence="1 2">
    <name type="scientific">Echinicola strongylocentroti</name>
    <dbReference type="NCBI Taxonomy" id="1795355"/>
    <lineage>
        <taxon>Bacteria</taxon>
        <taxon>Pseudomonadati</taxon>
        <taxon>Bacteroidota</taxon>
        <taxon>Cytophagia</taxon>
        <taxon>Cytophagales</taxon>
        <taxon>Cyclobacteriaceae</taxon>
        <taxon>Echinicola</taxon>
    </lineage>
</organism>
<reference evidence="1 2" key="1">
    <citation type="submission" date="2018-06" db="EMBL/GenBank/DDBJ databases">
        <title>Echinicola strongylocentroti sp. nov., isolated from a sea urchin Strongylocentrotus intermedius.</title>
        <authorList>
            <person name="Bae S.S."/>
        </authorList>
    </citation>
    <scope>NUCLEOTIDE SEQUENCE [LARGE SCALE GENOMIC DNA]</scope>
    <source>
        <strain evidence="1 2">MEBiC08714</strain>
    </source>
</reference>
<evidence type="ECO:0000313" key="2">
    <source>
        <dbReference type="Proteomes" id="UP000248688"/>
    </source>
</evidence>
<dbReference type="OrthoDB" id="1121201at2"/>
<name>A0A2Z4IEB1_9BACT</name>
<dbReference type="Proteomes" id="UP000248688">
    <property type="component" value="Chromosome"/>
</dbReference>
<proteinExistence type="predicted"/>
<dbReference type="EMBL" id="CP030041">
    <property type="protein sequence ID" value="AWW29244.1"/>
    <property type="molecule type" value="Genomic_DNA"/>
</dbReference>